<name>A0A6C0JR05_9ZZZZ</name>
<evidence type="ECO:0000313" key="1">
    <source>
        <dbReference type="EMBL" id="QHU07321.1"/>
    </source>
</evidence>
<organism evidence="1">
    <name type="scientific">viral metagenome</name>
    <dbReference type="NCBI Taxonomy" id="1070528"/>
    <lineage>
        <taxon>unclassified sequences</taxon>
        <taxon>metagenomes</taxon>
        <taxon>organismal metagenomes</taxon>
    </lineage>
</organism>
<protein>
    <submittedName>
        <fullName evidence="1">Uncharacterized protein</fullName>
    </submittedName>
</protein>
<accession>A0A6C0JR05</accession>
<dbReference type="EMBL" id="MN740684">
    <property type="protein sequence ID" value="QHU07321.1"/>
    <property type="molecule type" value="Genomic_DNA"/>
</dbReference>
<sequence>MSENLSINEIESKFSLIIRKPQEGKTFICINNIIEDKKNIHIVLTMNTLQSGIQFFGRMEEEIDNNNIIVFNSNKKTAGKCLHAKEVADIYSHIENNPNIKVIVCCAHNKRFKDSIPKILKNYPHWFKRQFKIHIDEAHKYIPENSNWVRFYNELDIVDSIIGYSATPDGIWAKDCTDPLFHKILIRDIEKELQIIRSPHYFGVKCCDFKLFGDQVKMSYEKLIEMANISLDISKNSFKRANMNEKNRCTWYQEDFRFNLGNELLLLSYISILLPKIEISSNSFSYHFIPAYIRKATHYEIVEIVLKNFSTANVITINGNGFELYRINNLDNTSYKVNSSDKILSSKSQEYINEMNLGEPSNMIQELIEEYKHCPTFITGHQCVGMSVTLINETLGNFDSVIMAHQHYSRDILYQLCRFLFNYIKWSTENKGKIKKTIFYSLTRYVKDTCLGYEEHVENISENFAGKTISLREINGLEPETPSKKELKKIAFKSVKLINNEIWKKFKVYDGNDDEMWDKTKQFYNDKMKKNICQKSIPELINGFYECSTTKQVCKHSTNDIVKMKKQCWSSTFQLTKYSLSYVRIFVGYECLDDPSEYTIFVKYALLEDNEYNKKFLKDYGK</sequence>
<proteinExistence type="predicted"/>
<reference evidence="1" key="1">
    <citation type="journal article" date="2020" name="Nature">
        <title>Giant virus diversity and host interactions through global metagenomics.</title>
        <authorList>
            <person name="Schulz F."/>
            <person name="Roux S."/>
            <person name="Paez-Espino D."/>
            <person name="Jungbluth S."/>
            <person name="Walsh D.A."/>
            <person name="Denef V.J."/>
            <person name="McMahon K.D."/>
            <person name="Konstantinidis K.T."/>
            <person name="Eloe-Fadrosh E.A."/>
            <person name="Kyrpides N.C."/>
            <person name="Woyke T."/>
        </authorList>
    </citation>
    <scope>NUCLEOTIDE SEQUENCE</scope>
    <source>
        <strain evidence="1">GVMAG-S-1040241-154</strain>
    </source>
</reference>
<dbReference type="AlphaFoldDB" id="A0A6C0JR05"/>